<evidence type="ECO:0000256" key="4">
    <source>
        <dbReference type="ARBA" id="ARBA00022741"/>
    </source>
</evidence>
<keyword evidence="5" id="KW-0611">Plant defense</keyword>
<feature type="domain" description="Disease resistance R13L4/SHOC-2-like LRR" evidence="10">
    <location>
        <begin position="563"/>
        <end position="848"/>
    </location>
</feature>
<dbReference type="InterPro" id="IPR058922">
    <property type="entry name" value="WHD_DRP"/>
</dbReference>
<evidence type="ECO:0000256" key="1">
    <source>
        <dbReference type="ARBA" id="ARBA00008894"/>
    </source>
</evidence>
<dbReference type="Gene3D" id="1.10.8.430">
    <property type="entry name" value="Helical domain of apoptotic protease-activating factors"/>
    <property type="match status" value="1"/>
</dbReference>
<dbReference type="InterPro" id="IPR055414">
    <property type="entry name" value="LRR_R13L4/SHOC2-like"/>
</dbReference>
<evidence type="ECO:0000256" key="5">
    <source>
        <dbReference type="ARBA" id="ARBA00022821"/>
    </source>
</evidence>
<dbReference type="Gene3D" id="1.10.10.10">
    <property type="entry name" value="Winged helix-like DNA-binding domain superfamily/Winged helix DNA-binding domain"/>
    <property type="match status" value="1"/>
</dbReference>
<reference evidence="11 12" key="1">
    <citation type="journal article" date="2023" name="Hortic Res">
        <title>The complete reference genome for grapevine (Vitis vinifera L.) genetics and breeding.</title>
        <authorList>
            <person name="Shi X."/>
            <person name="Cao S."/>
            <person name="Wang X."/>
            <person name="Huang S."/>
            <person name="Wang Y."/>
            <person name="Liu Z."/>
            <person name="Liu W."/>
            <person name="Leng X."/>
            <person name="Peng Y."/>
            <person name="Wang N."/>
            <person name="Wang Y."/>
            <person name="Ma Z."/>
            <person name="Xu X."/>
            <person name="Zhang F."/>
            <person name="Xue H."/>
            <person name="Zhong H."/>
            <person name="Wang Y."/>
            <person name="Zhang K."/>
            <person name="Velt A."/>
            <person name="Avia K."/>
            <person name="Holtgrawe D."/>
            <person name="Grimplet J."/>
            <person name="Matus J.T."/>
            <person name="Ware D."/>
            <person name="Wu X."/>
            <person name="Wang H."/>
            <person name="Liu C."/>
            <person name="Fang Y."/>
            <person name="Rustenholz C."/>
            <person name="Cheng Z."/>
            <person name="Xiao H."/>
            <person name="Zhou Y."/>
        </authorList>
    </citation>
    <scope>NUCLEOTIDE SEQUENCE [LARGE SCALE GENOMIC DNA]</scope>
    <source>
        <strain evidence="12">cv. Pinot noir / PN40024</strain>
        <tissue evidence="11">Leaf</tissue>
    </source>
</reference>
<dbReference type="PANTHER" id="PTHR33463:SF220">
    <property type="entry name" value="NB-ARC DOMAIN-CONTAINING PROTEIN"/>
    <property type="match status" value="1"/>
</dbReference>
<feature type="coiled-coil region" evidence="7">
    <location>
        <begin position="25"/>
        <end position="59"/>
    </location>
</feature>
<dbReference type="InterPro" id="IPR036388">
    <property type="entry name" value="WH-like_DNA-bd_sf"/>
</dbReference>
<dbReference type="InterPro" id="IPR002182">
    <property type="entry name" value="NB-ARC"/>
</dbReference>
<sequence length="885" mass="101097">MDFVSPILEIVNRLWDCCDKRAVFIRQLPENLKSLRDEMEELKNVYRDVKKRVEDEQKLQKEIKHVVTGWIRSVESMEGEVNEMLTKGEEEIKKKCLGTCCTCCTCCPRNCRASYELGKMVPKKINAVSQLCSKANNFQEVAVPLPTPPAIEVVAAPSPTLPVIELPLDNTVGLDSLSEEVWRCLQDDKVRTIGLYGMGGVGKTTLLKRINNEFLETSFEFDIVIWVVVSKPASVEKIQEMVLRQCDAPDNRWKGRSEDEKAKEIYNILKTRKFILLLDDIWEQLNLLKIGFPLNDQNMSKVIFTTRFLNVCEAMGAESIKVECLKFKDAFALFQSNVGEATFNSHPRIPKLAKIVVEECKGLPLALMIAGGAMKGKKTPQEWQKNIELLQSYPSKVPGMENDLFRVLALSYDNLSKANVKSCFLYCSMFPEDWEISCKQLIELWIGEGFLDEWHHIHDARTNGEEIIEQLNASCLLESGQYEKHVKMHDVIRDMALWLACENGEKKNKCVIKERGRWIEGHEIAEWKETQRMSLWDNSIEDSTEPPDFRNLETLLASGESMKSFPSQFFRHMSAIRVLDLSNSELMVLPAEIGNLKTLHYLNLSKTEIESLPMKLKNLTKLRCLILDDMEKLEAIPSQLISSLSSLQLFSLYASIGCNGDWGFLLEELACLKHVSDISIPLRSVLHTQKSVDSHKLGRSIRRLSLQDCTGMTTMELSPYLQILQIWRCFDLADVKINLGRGQEFSKLSEVEIIRCPKLLHLTCLAFAPNLLSLRVEYCESMQEVITEDEEIGISEVEQCSDAFSVLTTLSLSYLSNLRSICGGALSFPSLREITVKHCPRLRKLTFDSNTNCLRKIEGEQHWWDGLDWEDQTIKQKLTQYFVPK</sequence>
<organism evidence="11 12">
    <name type="scientific">Vitis vinifera</name>
    <name type="common">Grape</name>
    <dbReference type="NCBI Taxonomy" id="29760"/>
    <lineage>
        <taxon>Eukaryota</taxon>
        <taxon>Viridiplantae</taxon>
        <taxon>Streptophyta</taxon>
        <taxon>Embryophyta</taxon>
        <taxon>Tracheophyta</taxon>
        <taxon>Spermatophyta</taxon>
        <taxon>Magnoliopsida</taxon>
        <taxon>eudicotyledons</taxon>
        <taxon>Gunneridae</taxon>
        <taxon>Pentapetalae</taxon>
        <taxon>rosids</taxon>
        <taxon>Vitales</taxon>
        <taxon>Vitaceae</taxon>
        <taxon>Viteae</taxon>
        <taxon>Vitis</taxon>
    </lineage>
</organism>
<evidence type="ECO:0000256" key="3">
    <source>
        <dbReference type="ARBA" id="ARBA00022737"/>
    </source>
</evidence>
<keyword evidence="7" id="KW-0175">Coiled coil</keyword>
<protein>
    <recommendedName>
        <fullName evidence="13">Disease resistance protein</fullName>
    </recommendedName>
</protein>
<dbReference type="InterPro" id="IPR050905">
    <property type="entry name" value="Plant_NBS-LRR"/>
</dbReference>
<keyword evidence="12" id="KW-1185">Reference proteome</keyword>
<evidence type="ECO:0000313" key="12">
    <source>
        <dbReference type="Proteomes" id="UP001227230"/>
    </source>
</evidence>
<evidence type="ECO:0000259" key="10">
    <source>
        <dbReference type="Pfam" id="PF23598"/>
    </source>
</evidence>
<keyword evidence="2" id="KW-0433">Leucine-rich repeat</keyword>
<dbReference type="InterPro" id="IPR032675">
    <property type="entry name" value="LRR_dom_sf"/>
</dbReference>
<keyword evidence="4" id="KW-0547">Nucleotide-binding</keyword>
<dbReference type="InterPro" id="IPR042197">
    <property type="entry name" value="Apaf_helical"/>
</dbReference>
<proteinExistence type="inferred from homology"/>
<name>A0ABY9E235_VITVI</name>
<dbReference type="Pfam" id="PF23559">
    <property type="entry name" value="WHD_DRP"/>
    <property type="match status" value="1"/>
</dbReference>
<dbReference type="Gene3D" id="3.40.50.300">
    <property type="entry name" value="P-loop containing nucleotide triphosphate hydrolases"/>
    <property type="match status" value="1"/>
</dbReference>
<dbReference type="SUPFAM" id="SSF52058">
    <property type="entry name" value="L domain-like"/>
    <property type="match status" value="1"/>
</dbReference>
<feature type="domain" description="NB-ARC" evidence="8">
    <location>
        <begin position="178"/>
        <end position="342"/>
    </location>
</feature>
<dbReference type="Pfam" id="PF00931">
    <property type="entry name" value="NB-ARC"/>
    <property type="match status" value="1"/>
</dbReference>
<dbReference type="PANTHER" id="PTHR33463">
    <property type="entry name" value="NB-ARC DOMAIN-CONTAINING PROTEIN-RELATED"/>
    <property type="match status" value="1"/>
</dbReference>
<evidence type="ECO:0000256" key="6">
    <source>
        <dbReference type="ARBA" id="ARBA00022840"/>
    </source>
</evidence>
<comment type="similarity">
    <text evidence="1">Belongs to the disease resistance NB-LRR family.</text>
</comment>
<evidence type="ECO:0000259" key="8">
    <source>
        <dbReference type="Pfam" id="PF00931"/>
    </source>
</evidence>
<feature type="domain" description="Disease resistance protein winged helix" evidence="9">
    <location>
        <begin position="429"/>
        <end position="496"/>
    </location>
</feature>
<dbReference type="Pfam" id="PF23598">
    <property type="entry name" value="LRR_14"/>
    <property type="match status" value="1"/>
</dbReference>
<dbReference type="Proteomes" id="UP001227230">
    <property type="component" value="Chromosome 19"/>
</dbReference>
<keyword evidence="3" id="KW-0677">Repeat</keyword>
<dbReference type="Gene3D" id="3.80.10.10">
    <property type="entry name" value="Ribonuclease Inhibitor"/>
    <property type="match status" value="2"/>
</dbReference>
<keyword evidence="6" id="KW-0067">ATP-binding</keyword>
<gene>
    <name evidence="11" type="ORF">VitviT2T_030666</name>
</gene>
<evidence type="ECO:0000259" key="9">
    <source>
        <dbReference type="Pfam" id="PF23559"/>
    </source>
</evidence>
<accession>A0ABY9E235</accession>
<evidence type="ECO:0008006" key="13">
    <source>
        <dbReference type="Google" id="ProtNLM"/>
    </source>
</evidence>
<dbReference type="PRINTS" id="PR00364">
    <property type="entry name" value="DISEASERSIST"/>
</dbReference>
<evidence type="ECO:0000313" key="11">
    <source>
        <dbReference type="EMBL" id="WKA13363.1"/>
    </source>
</evidence>
<dbReference type="InterPro" id="IPR027417">
    <property type="entry name" value="P-loop_NTPase"/>
</dbReference>
<dbReference type="EMBL" id="CP126666">
    <property type="protein sequence ID" value="WKA13363.1"/>
    <property type="molecule type" value="Genomic_DNA"/>
</dbReference>
<evidence type="ECO:0000256" key="7">
    <source>
        <dbReference type="SAM" id="Coils"/>
    </source>
</evidence>
<evidence type="ECO:0000256" key="2">
    <source>
        <dbReference type="ARBA" id="ARBA00022614"/>
    </source>
</evidence>
<dbReference type="SUPFAM" id="SSF52540">
    <property type="entry name" value="P-loop containing nucleoside triphosphate hydrolases"/>
    <property type="match status" value="1"/>
</dbReference>